<evidence type="ECO:0008006" key="4">
    <source>
        <dbReference type="Google" id="ProtNLM"/>
    </source>
</evidence>
<dbReference type="Gene3D" id="3.40.50.1240">
    <property type="entry name" value="Phosphoglycerate mutase-like"/>
    <property type="match status" value="1"/>
</dbReference>
<evidence type="ECO:0000313" key="3">
    <source>
        <dbReference type="Proteomes" id="UP000178272"/>
    </source>
</evidence>
<dbReference type="InterPro" id="IPR050275">
    <property type="entry name" value="PGM_Phosphatase"/>
</dbReference>
<dbReference type="PANTHER" id="PTHR48100:SF1">
    <property type="entry name" value="HISTIDINE PHOSPHATASE FAMILY PROTEIN-RELATED"/>
    <property type="match status" value="1"/>
</dbReference>
<dbReference type="EMBL" id="MHCA01000046">
    <property type="protein sequence ID" value="OGY10974.1"/>
    <property type="molecule type" value="Genomic_DNA"/>
</dbReference>
<comment type="caution">
    <text evidence="2">The sequence shown here is derived from an EMBL/GenBank/DDBJ whole genome shotgun (WGS) entry which is preliminary data.</text>
</comment>
<sequence>MLNKIILIRHGESEKDKNNPLRGLTEKGKKKIAETGVVLKKLAAKQSVEIISSTTPRAVQTAEILAKVLNVPFIKRFCNLRVENIEQISNDRENLTASYFKAFTKKALPSKVPSPRAMVRRFLDALAVTNADLVIIVGHSGALEAFANYQAIFASEKKLEKELKYGEFIVLTRERC</sequence>
<dbReference type="InterPro" id="IPR013078">
    <property type="entry name" value="His_Pase_superF_clade-1"/>
</dbReference>
<dbReference type="PANTHER" id="PTHR48100">
    <property type="entry name" value="BROAD-SPECIFICITY PHOSPHATASE YOR283W-RELATED"/>
    <property type="match status" value="1"/>
</dbReference>
<dbReference type="CDD" id="cd07040">
    <property type="entry name" value="HP"/>
    <property type="match status" value="1"/>
</dbReference>
<dbReference type="SMART" id="SM00855">
    <property type="entry name" value="PGAM"/>
    <property type="match status" value="1"/>
</dbReference>
<proteinExistence type="predicted"/>
<dbReference type="AlphaFoldDB" id="A0A1G1V6D9"/>
<dbReference type="InterPro" id="IPR029033">
    <property type="entry name" value="His_PPase_superfam"/>
</dbReference>
<dbReference type="Pfam" id="PF00300">
    <property type="entry name" value="His_Phos_1"/>
    <property type="match status" value="1"/>
</dbReference>
<gene>
    <name evidence="2" type="ORF">A3F61_02590</name>
</gene>
<organism evidence="2 3">
    <name type="scientific">Candidatus Blackburnbacteria bacterium RIFCSPHIGHO2_12_FULL_41_13b</name>
    <dbReference type="NCBI Taxonomy" id="1797517"/>
    <lineage>
        <taxon>Bacteria</taxon>
        <taxon>Candidatus Blackburniibacteriota</taxon>
    </lineage>
</organism>
<dbReference type="GO" id="GO:0005737">
    <property type="term" value="C:cytoplasm"/>
    <property type="evidence" value="ECO:0007669"/>
    <property type="project" value="TreeGrafter"/>
</dbReference>
<evidence type="ECO:0000313" key="2">
    <source>
        <dbReference type="EMBL" id="OGY10974.1"/>
    </source>
</evidence>
<evidence type="ECO:0000256" key="1">
    <source>
        <dbReference type="PIRSR" id="PIRSR613078-2"/>
    </source>
</evidence>
<dbReference type="SUPFAM" id="SSF53254">
    <property type="entry name" value="Phosphoglycerate mutase-like"/>
    <property type="match status" value="1"/>
</dbReference>
<name>A0A1G1V6D9_9BACT</name>
<dbReference type="Proteomes" id="UP000178272">
    <property type="component" value="Unassembled WGS sequence"/>
</dbReference>
<protein>
    <recommendedName>
        <fullName evidence="4">Phosphoglycerate mutase</fullName>
    </recommendedName>
</protein>
<feature type="binding site" evidence="1">
    <location>
        <position position="57"/>
    </location>
    <ligand>
        <name>substrate</name>
    </ligand>
</feature>
<dbReference type="GO" id="GO:0016791">
    <property type="term" value="F:phosphatase activity"/>
    <property type="evidence" value="ECO:0007669"/>
    <property type="project" value="TreeGrafter"/>
</dbReference>
<reference evidence="2 3" key="1">
    <citation type="journal article" date="2016" name="Nat. Commun.">
        <title>Thousands of microbial genomes shed light on interconnected biogeochemical processes in an aquifer system.</title>
        <authorList>
            <person name="Anantharaman K."/>
            <person name="Brown C.T."/>
            <person name="Hug L.A."/>
            <person name="Sharon I."/>
            <person name="Castelle C.J."/>
            <person name="Probst A.J."/>
            <person name="Thomas B.C."/>
            <person name="Singh A."/>
            <person name="Wilkins M.J."/>
            <person name="Karaoz U."/>
            <person name="Brodie E.L."/>
            <person name="Williams K.H."/>
            <person name="Hubbard S.S."/>
            <person name="Banfield J.F."/>
        </authorList>
    </citation>
    <scope>NUCLEOTIDE SEQUENCE [LARGE SCALE GENOMIC DNA]</scope>
</reference>
<accession>A0A1G1V6D9</accession>
<dbReference type="STRING" id="1797517.A3F61_02590"/>